<dbReference type="EMBL" id="JAHQIW010003014">
    <property type="protein sequence ID" value="KAJ1357052.1"/>
    <property type="molecule type" value="Genomic_DNA"/>
</dbReference>
<gene>
    <name evidence="1" type="ORF">KIN20_015075</name>
</gene>
<dbReference type="Proteomes" id="UP001196413">
    <property type="component" value="Unassembled WGS sequence"/>
</dbReference>
<evidence type="ECO:0000313" key="1">
    <source>
        <dbReference type="EMBL" id="KAJ1357052.1"/>
    </source>
</evidence>
<keyword evidence="2" id="KW-1185">Reference proteome</keyword>
<reference evidence="1" key="1">
    <citation type="submission" date="2021-06" db="EMBL/GenBank/DDBJ databases">
        <title>Parelaphostrongylus tenuis whole genome reference sequence.</title>
        <authorList>
            <person name="Garwood T.J."/>
            <person name="Larsen P.A."/>
            <person name="Fountain-Jones N.M."/>
            <person name="Garbe J.R."/>
            <person name="Macchietto M.G."/>
            <person name="Kania S.A."/>
            <person name="Gerhold R.W."/>
            <person name="Richards J.E."/>
            <person name="Wolf T.M."/>
        </authorList>
    </citation>
    <scope>NUCLEOTIDE SEQUENCE</scope>
    <source>
        <strain evidence="1">MNPRO001-30</strain>
        <tissue evidence="1">Meninges</tissue>
    </source>
</reference>
<comment type="caution">
    <text evidence="1">The sequence shown here is derived from an EMBL/GenBank/DDBJ whole genome shotgun (WGS) entry which is preliminary data.</text>
</comment>
<dbReference type="AlphaFoldDB" id="A0AAD5MY14"/>
<evidence type="ECO:0000313" key="2">
    <source>
        <dbReference type="Proteomes" id="UP001196413"/>
    </source>
</evidence>
<sequence>MDLLLRLFPTRVRPLRSTWLPENVHVLARTATDALGALQNLVFRPRFEALFYETVRICLRVRLIIPCRQYGERIDAQVALPISVMDFTSLRACIEPVRLRHIDIPENLRNCYMTSE</sequence>
<organism evidence="1 2">
    <name type="scientific">Parelaphostrongylus tenuis</name>
    <name type="common">Meningeal worm</name>
    <dbReference type="NCBI Taxonomy" id="148309"/>
    <lineage>
        <taxon>Eukaryota</taxon>
        <taxon>Metazoa</taxon>
        <taxon>Ecdysozoa</taxon>
        <taxon>Nematoda</taxon>
        <taxon>Chromadorea</taxon>
        <taxon>Rhabditida</taxon>
        <taxon>Rhabditina</taxon>
        <taxon>Rhabditomorpha</taxon>
        <taxon>Strongyloidea</taxon>
        <taxon>Metastrongylidae</taxon>
        <taxon>Parelaphostrongylus</taxon>
    </lineage>
</organism>
<name>A0AAD5MY14_PARTN</name>
<proteinExistence type="predicted"/>
<protein>
    <submittedName>
        <fullName evidence="1">Uncharacterized protein</fullName>
    </submittedName>
</protein>
<accession>A0AAD5MY14</accession>